<dbReference type="KEGG" id="hprf:HLPR_11280"/>
<keyword evidence="2" id="KW-1185">Reference proteome</keyword>
<proteinExistence type="predicted"/>
<dbReference type="EMBL" id="AP028654">
    <property type="protein sequence ID" value="BEP28797.1"/>
    <property type="molecule type" value="Genomic_DNA"/>
</dbReference>
<sequence length="40" mass="4820">MKIKLINEFIEKIKKVYPDKDFIDLLDMAREIVVILIENK</sequence>
<organism evidence="1 2">
    <name type="scientific">Helicovermis profundi</name>
    <dbReference type="NCBI Taxonomy" id="3065157"/>
    <lineage>
        <taxon>Bacteria</taxon>
        <taxon>Bacillati</taxon>
        <taxon>Bacillota</taxon>
        <taxon>Clostridia</taxon>
        <taxon>Helicovermis</taxon>
    </lineage>
</organism>
<reference evidence="1 2" key="1">
    <citation type="submission" date="2023-08" db="EMBL/GenBank/DDBJ databases">
        <title>Helicovermis profunda gen. nov., sp. nov., a novel mesophilic, fermentative bacterium within the Bacillota from a deep-sea hydrothermal vent chimney.</title>
        <authorList>
            <person name="Miyazaki U."/>
            <person name="Mizutani D."/>
            <person name="Hashimoto Y."/>
            <person name="Tame A."/>
            <person name="Sawayama S."/>
            <person name="Miyazaki J."/>
            <person name="Takai K."/>
            <person name="Nakagawa S."/>
        </authorList>
    </citation>
    <scope>NUCLEOTIDE SEQUENCE [LARGE SCALE GENOMIC DNA]</scope>
    <source>
        <strain evidence="1 2">S502</strain>
    </source>
</reference>
<evidence type="ECO:0000313" key="2">
    <source>
        <dbReference type="Proteomes" id="UP001321786"/>
    </source>
</evidence>
<dbReference type="RefSeq" id="WP_338537102.1">
    <property type="nucleotide sequence ID" value="NZ_AP028654.1"/>
</dbReference>
<dbReference type="AlphaFoldDB" id="A0AAU9EAB5"/>
<dbReference type="Proteomes" id="UP001321786">
    <property type="component" value="Chromosome"/>
</dbReference>
<gene>
    <name evidence="1" type="ORF">HLPR_11280</name>
</gene>
<evidence type="ECO:0000313" key="1">
    <source>
        <dbReference type="EMBL" id="BEP28797.1"/>
    </source>
</evidence>
<name>A0AAU9EAB5_9FIRM</name>
<accession>A0AAU9EAB5</accession>
<protein>
    <submittedName>
        <fullName evidence="1">Uncharacterized protein</fullName>
    </submittedName>
</protein>